<evidence type="ECO:0000313" key="1">
    <source>
        <dbReference type="EMBL" id="EYC00176.1"/>
    </source>
</evidence>
<gene>
    <name evidence="1" type="primary">Acey_s0117.g653</name>
    <name evidence="1" type="ORF">Y032_0117g653</name>
</gene>
<evidence type="ECO:0000313" key="2">
    <source>
        <dbReference type="Proteomes" id="UP000024635"/>
    </source>
</evidence>
<organism evidence="1 2">
    <name type="scientific">Ancylostoma ceylanicum</name>
    <dbReference type="NCBI Taxonomy" id="53326"/>
    <lineage>
        <taxon>Eukaryota</taxon>
        <taxon>Metazoa</taxon>
        <taxon>Ecdysozoa</taxon>
        <taxon>Nematoda</taxon>
        <taxon>Chromadorea</taxon>
        <taxon>Rhabditida</taxon>
        <taxon>Rhabditina</taxon>
        <taxon>Rhabditomorpha</taxon>
        <taxon>Strongyloidea</taxon>
        <taxon>Ancylostomatidae</taxon>
        <taxon>Ancylostomatinae</taxon>
        <taxon>Ancylostoma</taxon>
    </lineage>
</organism>
<sequence>MGKKSVPIETHLQQCAPFWYVTSVKEKEAHKRICIENVEDVLILEAVTSCFDLFSCEDNMLRYTPCLKAPFELNLESLKAQVKGNVRKSTCQLACALLCFQSPQTSEL</sequence>
<accession>A0A016TBV9</accession>
<protein>
    <submittedName>
        <fullName evidence="1">Uncharacterized protein</fullName>
    </submittedName>
</protein>
<reference evidence="2" key="1">
    <citation type="journal article" date="2015" name="Nat. Genet.">
        <title>The genome and transcriptome of the zoonotic hookworm Ancylostoma ceylanicum identify infection-specific gene families.</title>
        <authorList>
            <person name="Schwarz E.M."/>
            <person name="Hu Y."/>
            <person name="Antoshechkin I."/>
            <person name="Miller M.M."/>
            <person name="Sternberg P.W."/>
            <person name="Aroian R.V."/>
        </authorList>
    </citation>
    <scope>NUCLEOTIDE SEQUENCE</scope>
    <source>
        <strain evidence="2">HY135</strain>
    </source>
</reference>
<dbReference type="AlphaFoldDB" id="A0A016TBV9"/>
<dbReference type="Proteomes" id="UP000024635">
    <property type="component" value="Unassembled WGS sequence"/>
</dbReference>
<comment type="caution">
    <text evidence="1">The sequence shown here is derived from an EMBL/GenBank/DDBJ whole genome shotgun (WGS) entry which is preliminary data.</text>
</comment>
<keyword evidence="2" id="KW-1185">Reference proteome</keyword>
<name>A0A016TBV9_9BILA</name>
<dbReference type="EMBL" id="JARK01001453">
    <property type="protein sequence ID" value="EYC00176.1"/>
    <property type="molecule type" value="Genomic_DNA"/>
</dbReference>
<proteinExistence type="predicted"/>